<keyword evidence="3" id="KW-1185">Reference proteome</keyword>
<dbReference type="GO" id="GO:0006779">
    <property type="term" value="P:porphyrin-containing compound biosynthetic process"/>
    <property type="evidence" value="ECO:0007669"/>
    <property type="project" value="InterPro"/>
</dbReference>
<dbReference type="PANTHER" id="PTHR47099">
    <property type="entry name" value="METHYLCOBAMIDE:COM METHYLTRANSFERASE MTBA"/>
    <property type="match status" value="1"/>
</dbReference>
<gene>
    <name evidence="2" type="ORF">OXPF_07950</name>
</gene>
<dbReference type="RefSeq" id="WP_054873905.1">
    <property type="nucleotide sequence ID" value="NZ_LKET01000021.1"/>
</dbReference>
<evidence type="ECO:0000313" key="3">
    <source>
        <dbReference type="Proteomes" id="UP000050326"/>
    </source>
</evidence>
<dbReference type="Proteomes" id="UP000050326">
    <property type="component" value="Unassembled WGS sequence"/>
</dbReference>
<dbReference type="GO" id="GO:0032259">
    <property type="term" value="P:methylation"/>
    <property type="evidence" value="ECO:0007669"/>
    <property type="project" value="UniProtKB-KW"/>
</dbReference>
<dbReference type="EMBL" id="LKET01000021">
    <property type="protein sequence ID" value="KPU45562.1"/>
    <property type="molecule type" value="Genomic_DNA"/>
</dbReference>
<dbReference type="Pfam" id="PF01208">
    <property type="entry name" value="URO-D"/>
    <property type="match status" value="1"/>
</dbReference>
<dbReference type="CDD" id="cd03309">
    <property type="entry name" value="CmuC_like"/>
    <property type="match status" value="1"/>
</dbReference>
<evidence type="ECO:0000259" key="1">
    <source>
        <dbReference type="Pfam" id="PF01208"/>
    </source>
</evidence>
<dbReference type="Gene3D" id="3.20.20.210">
    <property type="match status" value="1"/>
</dbReference>
<proteinExistence type="predicted"/>
<dbReference type="GO" id="GO:0004853">
    <property type="term" value="F:uroporphyrinogen decarboxylase activity"/>
    <property type="evidence" value="ECO:0007669"/>
    <property type="project" value="InterPro"/>
</dbReference>
<accession>A0A0P8WCE2</accession>
<name>A0A0P8WCE2_9CLOT</name>
<keyword evidence="2" id="KW-0808">Transferase</keyword>
<protein>
    <submittedName>
        <fullName evidence="2">Methylcobalamin:coenzyme M methyltransferase</fullName>
    </submittedName>
</protein>
<sequence length="329" mass="37410">MLTKRQNLLETIKGGNPDRFVNQWEAFKMVAGDPIAAKNPRPVKGGPDVTDGWGVVRRFPPHVPAGFPLHDQEHKVIKDITKWKEVVKGPSFDYAEGAWDNILSQAAQVDRNEYFLSMLVTPGVFEQVHYLTGMDDCLMYFYEEPEAMHELIDYITEWKLGYAKLVCDIVKPDCIIHHDDWGSQLNSFISPDMFGEFIVPAFKKIYGYYKSHGVQLIVHHNDSYSANLVPHMIEMGIDIWQGAMTGNNIPELIKKYGGQITFMGDINNGIVDTHDWSREVIRGEVERACKANGKHYFIPNTTMGGPESVYPGVYDCVSEEIDRISKIMF</sequence>
<dbReference type="SUPFAM" id="SSF51726">
    <property type="entry name" value="UROD/MetE-like"/>
    <property type="match status" value="1"/>
</dbReference>
<dbReference type="OrthoDB" id="9815759at2"/>
<dbReference type="PANTHER" id="PTHR47099:SF1">
    <property type="entry name" value="METHYLCOBAMIDE:COM METHYLTRANSFERASE MTBA"/>
    <property type="match status" value="1"/>
</dbReference>
<dbReference type="InterPro" id="IPR038071">
    <property type="entry name" value="UROD/MetE-like_sf"/>
</dbReference>
<reference evidence="2 3" key="1">
    <citation type="submission" date="2015-09" db="EMBL/GenBank/DDBJ databases">
        <title>Genome sequence of Oxobacter pfennigii DSM 3222.</title>
        <authorList>
            <person name="Poehlein A."/>
            <person name="Bengelsdorf F.R."/>
            <person name="Schiel-Bengelsdorf B."/>
            <person name="Duerre P."/>
            <person name="Daniel R."/>
        </authorList>
    </citation>
    <scope>NUCLEOTIDE SEQUENCE [LARGE SCALE GENOMIC DNA]</scope>
    <source>
        <strain evidence="2 3">DSM 3222</strain>
    </source>
</reference>
<evidence type="ECO:0000313" key="2">
    <source>
        <dbReference type="EMBL" id="KPU45562.1"/>
    </source>
</evidence>
<organism evidence="2 3">
    <name type="scientific">Oxobacter pfennigii</name>
    <dbReference type="NCBI Taxonomy" id="36849"/>
    <lineage>
        <taxon>Bacteria</taxon>
        <taxon>Bacillati</taxon>
        <taxon>Bacillota</taxon>
        <taxon>Clostridia</taxon>
        <taxon>Eubacteriales</taxon>
        <taxon>Clostridiaceae</taxon>
        <taxon>Oxobacter</taxon>
    </lineage>
</organism>
<dbReference type="PATRIC" id="fig|36849.3.peg.849"/>
<dbReference type="GO" id="GO:0008168">
    <property type="term" value="F:methyltransferase activity"/>
    <property type="evidence" value="ECO:0007669"/>
    <property type="project" value="UniProtKB-KW"/>
</dbReference>
<dbReference type="InterPro" id="IPR052024">
    <property type="entry name" value="Methanogen_methyltrans"/>
</dbReference>
<dbReference type="InterPro" id="IPR000257">
    <property type="entry name" value="Uroporphyrinogen_deCOase"/>
</dbReference>
<dbReference type="STRING" id="36849.OXPF_07950"/>
<comment type="caution">
    <text evidence="2">The sequence shown here is derived from an EMBL/GenBank/DDBJ whole genome shotgun (WGS) entry which is preliminary data.</text>
</comment>
<feature type="domain" description="Uroporphyrinogen decarboxylase (URO-D)" evidence="1">
    <location>
        <begin position="129"/>
        <end position="305"/>
    </location>
</feature>
<dbReference type="AlphaFoldDB" id="A0A0P8WCE2"/>
<keyword evidence="2" id="KW-0489">Methyltransferase</keyword>